<dbReference type="AlphaFoldDB" id="A0A4P6L1E8"/>
<feature type="transmembrane region" description="Helical" evidence="1">
    <location>
        <begin position="6"/>
        <end position="24"/>
    </location>
</feature>
<dbReference type="KEGG" id="plue:EWM63_21645"/>
<keyword evidence="3" id="KW-1185">Reference proteome</keyword>
<keyword evidence="1" id="KW-0472">Membrane</keyword>
<reference evidence="2 3" key="1">
    <citation type="submission" date="2019-02" db="EMBL/GenBank/DDBJ databases">
        <title>Draft Genome Sequences of Six Type Strains of the Genus Massilia.</title>
        <authorList>
            <person name="Miess H."/>
            <person name="Frediansyhah A."/>
            <person name="Gross H."/>
        </authorList>
    </citation>
    <scope>NUCLEOTIDE SEQUENCE [LARGE SCALE GENOMIC DNA]</scope>
    <source>
        <strain evidence="2 3">DSM 17473</strain>
    </source>
</reference>
<organism evidence="2 3">
    <name type="scientific">Pseudoduganella lutea</name>
    <dbReference type="NCBI Taxonomy" id="321985"/>
    <lineage>
        <taxon>Bacteria</taxon>
        <taxon>Pseudomonadati</taxon>
        <taxon>Pseudomonadota</taxon>
        <taxon>Betaproteobacteria</taxon>
        <taxon>Burkholderiales</taxon>
        <taxon>Oxalobacteraceae</taxon>
        <taxon>Telluria group</taxon>
        <taxon>Pseudoduganella</taxon>
    </lineage>
</organism>
<feature type="transmembrane region" description="Helical" evidence="1">
    <location>
        <begin position="57"/>
        <end position="77"/>
    </location>
</feature>
<evidence type="ECO:0000313" key="2">
    <source>
        <dbReference type="EMBL" id="QBE65279.1"/>
    </source>
</evidence>
<dbReference type="EMBL" id="CP035913">
    <property type="protein sequence ID" value="QBE65279.1"/>
    <property type="molecule type" value="Genomic_DNA"/>
</dbReference>
<sequence>MTGIPYVTLALAMIAGVLAVLLSVMSSPKYLAVFVLTIMSGLLAAASAVHFCRTKSPLMFVSLLPGVFGVYAIADVFTRLVGGVRLLDLFGLLD</sequence>
<proteinExistence type="predicted"/>
<feature type="transmembrane region" description="Helical" evidence="1">
    <location>
        <begin position="31"/>
        <end position="51"/>
    </location>
</feature>
<evidence type="ECO:0000256" key="1">
    <source>
        <dbReference type="SAM" id="Phobius"/>
    </source>
</evidence>
<keyword evidence="1" id="KW-1133">Transmembrane helix</keyword>
<dbReference type="RefSeq" id="WP_130188390.1">
    <property type="nucleotide sequence ID" value="NZ_CP035913.1"/>
</dbReference>
<evidence type="ECO:0000313" key="3">
    <source>
        <dbReference type="Proteomes" id="UP000290637"/>
    </source>
</evidence>
<keyword evidence="1" id="KW-0812">Transmembrane</keyword>
<accession>A0A4P6L1E8</accession>
<dbReference type="Proteomes" id="UP000290637">
    <property type="component" value="Chromosome"/>
</dbReference>
<dbReference type="OrthoDB" id="8759254at2"/>
<protein>
    <submittedName>
        <fullName evidence="2">Uncharacterized protein</fullName>
    </submittedName>
</protein>
<gene>
    <name evidence="2" type="ORF">EWM63_21645</name>
</gene>
<name>A0A4P6L1E8_9BURK</name>